<organism evidence="1">
    <name type="scientific">Anopheles darlingi</name>
    <name type="common">Mosquito</name>
    <dbReference type="NCBI Taxonomy" id="43151"/>
    <lineage>
        <taxon>Eukaryota</taxon>
        <taxon>Metazoa</taxon>
        <taxon>Ecdysozoa</taxon>
        <taxon>Arthropoda</taxon>
        <taxon>Hexapoda</taxon>
        <taxon>Insecta</taxon>
        <taxon>Pterygota</taxon>
        <taxon>Neoptera</taxon>
        <taxon>Endopterygota</taxon>
        <taxon>Diptera</taxon>
        <taxon>Nematocera</taxon>
        <taxon>Culicoidea</taxon>
        <taxon>Culicidae</taxon>
        <taxon>Anophelinae</taxon>
        <taxon>Anopheles</taxon>
    </lineage>
</organism>
<evidence type="ECO:0000313" key="1">
    <source>
        <dbReference type="EMBL" id="MBW76954.1"/>
    </source>
</evidence>
<dbReference type="EMBL" id="GGFL01012776">
    <property type="protein sequence ID" value="MBW76954.1"/>
    <property type="molecule type" value="Transcribed_RNA"/>
</dbReference>
<proteinExistence type="predicted"/>
<sequence>MLEPVLVAVAATMATGANNTLPIWHSNSNSRYNMRVPVVAEEQDRKDPLLRRYLATRQHQVALNSSDIKAAQHRQS</sequence>
<protein>
    <submittedName>
        <fullName evidence="1">Putative secreted protein</fullName>
    </submittedName>
</protein>
<accession>A0A2M4DHB2</accession>
<dbReference type="AlphaFoldDB" id="A0A2M4DHB2"/>
<reference evidence="1" key="1">
    <citation type="submission" date="2018-01" db="EMBL/GenBank/DDBJ databases">
        <title>An insight into the sialome of Amazonian anophelines.</title>
        <authorList>
            <person name="Ribeiro J.M."/>
            <person name="Scarpassa V."/>
            <person name="Calvo E."/>
        </authorList>
    </citation>
    <scope>NUCLEOTIDE SEQUENCE</scope>
</reference>
<name>A0A2M4DHB2_ANODA</name>